<reference evidence="2 3" key="2">
    <citation type="submission" date="2012-02" db="EMBL/GenBank/DDBJ databases">
        <title>Improved High-Quality Draft sequence of Eubacterium cellulosolvens 6.</title>
        <authorList>
            <consortium name="US DOE Joint Genome Institute"/>
            <person name="Lucas S."/>
            <person name="Han J."/>
            <person name="Lapidus A."/>
            <person name="Cheng J.-F."/>
            <person name="Goodwin L."/>
            <person name="Pitluck S."/>
            <person name="Peters L."/>
            <person name="Mikhailova N."/>
            <person name="Gu W."/>
            <person name="Detter J.C."/>
            <person name="Han C."/>
            <person name="Tapia R."/>
            <person name="Land M."/>
            <person name="Hauser L."/>
            <person name="Kyrpides N."/>
            <person name="Ivanova N."/>
            <person name="Pagani I."/>
            <person name="Johnson E."/>
            <person name="Mukhopadhyay B."/>
            <person name="Anderson I."/>
            <person name="Woyke T."/>
        </authorList>
    </citation>
    <scope>NUCLEOTIDE SEQUENCE [LARGE SCALE GENOMIC DNA]</scope>
    <source>
        <strain evidence="2 3">6</strain>
    </source>
</reference>
<dbReference type="AlphaFoldDB" id="I5AWT0"/>
<dbReference type="STRING" id="633697.EubceDRAFT1_2531"/>
<dbReference type="Gene3D" id="3.40.30.10">
    <property type="entry name" value="Glutaredoxin"/>
    <property type="match status" value="1"/>
</dbReference>
<reference evidence="2 3" key="1">
    <citation type="submission" date="2010-08" db="EMBL/GenBank/DDBJ databases">
        <authorList>
            <consortium name="US DOE Joint Genome Institute (JGI-PGF)"/>
            <person name="Lucas S."/>
            <person name="Copeland A."/>
            <person name="Lapidus A."/>
            <person name="Cheng J.-F."/>
            <person name="Bruce D."/>
            <person name="Goodwin L."/>
            <person name="Pitluck S."/>
            <person name="Land M.L."/>
            <person name="Hauser L."/>
            <person name="Chang Y.-J."/>
            <person name="Anderson I.J."/>
            <person name="Johnson E."/>
            <person name="Mulhopadhyay B."/>
            <person name="Kyrpides N."/>
            <person name="Woyke T.J."/>
        </authorList>
    </citation>
    <scope>NUCLEOTIDE SEQUENCE [LARGE SCALE GENOMIC DNA]</scope>
    <source>
        <strain evidence="2 3">6</strain>
    </source>
</reference>
<evidence type="ECO:0000313" key="3">
    <source>
        <dbReference type="Proteomes" id="UP000005753"/>
    </source>
</evidence>
<accession>I5AWT0</accession>
<dbReference type="InterPro" id="IPR036249">
    <property type="entry name" value="Thioredoxin-like_sf"/>
</dbReference>
<dbReference type="SUPFAM" id="SSF52833">
    <property type="entry name" value="Thioredoxin-like"/>
    <property type="match status" value="1"/>
</dbReference>
<keyword evidence="3" id="KW-1185">Reference proteome</keyword>
<gene>
    <name evidence="2" type="ORF">EubceDRAFT1_2531</name>
</gene>
<organism evidence="2 3">
    <name type="scientific">Eubacterium cellulosolvens (strain ATCC 43171 / JCM 9499 / 6)</name>
    <name type="common">Cillobacterium cellulosolvens</name>
    <dbReference type="NCBI Taxonomy" id="633697"/>
    <lineage>
        <taxon>Bacteria</taxon>
        <taxon>Bacillati</taxon>
        <taxon>Bacillota</taxon>
        <taxon>Clostridia</taxon>
        <taxon>Eubacteriales</taxon>
        <taxon>Eubacteriaceae</taxon>
        <taxon>Eubacterium</taxon>
    </lineage>
</organism>
<proteinExistence type="predicted"/>
<dbReference type="Proteomes" id="UP000005753">
    <property type="component" value="Chromosome"/>
</dbReference>
<dbReference type="HOGENOM" id="CLU_2632768_0_0_9"/>
<protein>
    <submittedName>
        <fullName evidence="2">Glutaredoxin family protein, arsenate reductase</fullName>
    </submittedName>
</protein>
<dbReference type="InterPro" id="IPR006660">
    <property type="entry name" value="Arsenate_reductase-like"/>
</dbReference>
<name>I5AWT0_EUBC6</name>
<evidence type="ECO:0000256" key="1">
    <source>
        <dbReference type="SAM" id="MobiDB-lite"/>
    </source>
</evidence>
<dbReference type="Pfam" id="PF03960">
    <property type="entry name" value="ArsC"/>
    <property type="match status" value="1"/>
</dbReference>
<evidence type="ECO:0000313" key="2">
    <source>
        <dbReference type="EMBL" id="EIM58253.1"/>
    </source>
</evidence>
<feature type="region of interest" description="Disordered" evidence="1">
    <location>
        <begin position="1"/>
        <end position="22"/>
    </location>
</feature>
<dbReference type="OrthoDB" id="9803749at2"/>
<sequence>MTAHHHIQIDKEKRGTGMNMVNPDAKDQDAVALFQYIADEDKFSKLLENPQILKTPIVRNGKQATLGYLPDVWKKWE</sequence>
<dbReference type="EMBL" id="CM001487">
    <property type="protein sequence ID" value="EIM58253.1"/>
    <property type="molecule type" value="Genomic_DNA"/>
</dbReference>
<dbReference type="eggNOG" id="COG1393">
    <property type="taxonomic scope" value="Bacteria"/>
</dbReference>